<reference evidence="1" key="1">
    <citation type="journal article" date="2022" name="Plant J.">
        <title>Strategies of tolerance reflected in two North American maple genomes.</title>
        <authorList>
            <person name="McEvoy S.L."/>
            <person name="Sezen U.U."/>
            <person name="Trouern-Trend A."/>
            <person name="McMahon S.M."/>
            <person name="Schaberg P.G."/>
            <person name="Yang J."/>
            <person name="Wegrzyn J.L."/>
            <person name="Swenson N.G."/>
        </authorList>
    </citation>
    <scope>NUCLEOTIDE SEQUENCE</scope>
    <source>
        <strain evidence="1">NS2018</strain>
    </source>
</reference>
<sequence>MTTLPEIIDLFSRLASHLQTLNRTSSIHGQDGDGEDEAIDLSISKLNHSLNLCDDSRVRVLDTALSLMCFEAPKVFDSVIDFSVKTIVSVLSSSIACKALRFQNEQFLLVGSSISRHGCVELIEACNGVLEKLEERGVPSHLLSRACVRVAVSASRFRFSYPLMHCIDVKPSDGRSTALTKLLCHLPREFSNQNHEIPLRGLASILEFLIGLVAVILDIISSPSWWGIPLELGSNLPFSNAYFSYNNRLIRILSGPLSSEGFLSLVHATSKPQLHATKHFDPTVNPSMTKTTTIDHKSIWALAICFPDWFYFASVLLFSKKSFQENFHSKYTLGAPEIGMKDVEPVSVAAAKYISWILSPMSKSKQELLVDLLTKLSKAWTIKQVGSSEKHIDAEYRKKPKKPKFHDNEDYTFQTIGLWLKDFQSLCMHFCIKSLNDPASCEAKTSHGLSVQQNVLFRRIPLGILVGFPDCINVEECELLLHYAATGKINQLGETRGACSKHGKFKKDSVTWPVEYSKTEAVAGARLVFSLTDVAESMSASLCETEERGVDFICQMKVKAGKYLIKCIERLIQLNTDEDGIQILMDISDRLMHWKNQGQEIAQVDEDLGNAIDGLSKKLSSFEIS</sequence>
<dbReference type="EMBL" id="JAUESC010000388">
    <property type="protein sequence ID" value="KAK0570882.1"/>
    <property type="molecule type" value="Genomic_DNA"/>
</dbReference>
<reference evidence="1" key="2">
    <citation type="submission" date="2023-06" db="EMBL/GenBank/DDBJ databases">
        <authorList>
            <person name="Swenson N.G."/>
            <person name="Wegrzyn J.L."/>
            <person name="Mcevoy S.L."/>
        </authorList>
    </citation>
    <scope>NUCLEOTIDE SEQUENCE</scope>
    <source>
        <strain evidence="1">NS2018</strain>
        <tissue evidence="1">Leaf</tissue>
    </source>
</reference>
<keyword evidence="2" id="KW-1185">Reference proteome</keyword>
<name>A0AA39V8T3_ACESA</name>
<dbReference type="PANTHER" id="PTHR48221">
    <property type="entry name" value="ACYL-COA SYNTHETASE FAMILY PROTEIN"/>
    <property type="match status" value="1"/>
</dbReference>
<dbReference type="AlphaFoldDB" id="A0AA39V8T3"/>
<organism evidence="1 2">
    <name type="scientific">Acer saccharum</name>
    <name type="common">Sugar maple</name>
    <dbReference type="NCBI Taxonomy" id="4024"/>
    <lineage>
        <taxon>Eukaryota</taxon>
        <taxon>Viridiplantae</taxon>
        <taxon>Streptophyta</taxon>
        <taxon>Embryophyta</taxon>
        <taxon>Tracheophyta</taxon>
        <taxon>Spermatophyta</taxon>
        <taxon>Magnoliopsida</taxon>
        <taxon>eudicotyledons</taxon>
        <taxon>Gunneridae</taxon>
        <taxon>Pentapetalae</taxon>
        <taxon>rosids</taxon>
        <taxon>malvids</taxon>
        <taxon>Sapindales</taxon>
        <taxon>Sapindaceae</taxon>
        <taxon>Hippocastanoideae</taxon>
        <taxon>Acereae</taxon>
        <taxon>Acer</taxon>
    </lineage>
</organism>
<comment type="caution">
    <text evidence="1">The sequence shown here is derived from an EMBL/GenBank/DDBJ whole genome shotgun (WGS) entry which is preliminary data.</text>
</comment>
<proteinExistence type="predicted"/>
<dbReference type="PANTHER" id="PTHR48221:SF2">
    <property type="entry name" value="ACYL-COA SYNTHETASE FAMILY PROTEIN"/>
    <property type="match status" value="1"/>
</dbReference>
<protein>
    <submittedName>
        <fullName evidence="1">Uncharacterized protein</fullName>
    </submittedName>
</protein>
<evidence type="ECO:0000313" key="1">
    <source>
        <dbReference type="EMBL" id="KAK0570882.1"/>
    </source>
</evidence>
<dbReference type="Proteomes" id="UP001168877">
    <property type="component" value="Unassembled WGS sequence"/>
</dbReference>
<evidence type="ECO:0000313" key="2">
    <source>
        <dbReference type="Proteomes" id="UP001168877"/>
    </source>
</evidence>
<gene>
    <name evidence="1" type="ORF">LWI29_007923</name>
</gene>
<accession>A0AA39V8T3</accession>